<name>A0A6J8DBG1_MYTCO</name>
<dbReference type="EMBL" id="CACVKT020007154">
    <property type="protein sequence ID" value="CAC5406033.1"/>
    <property type="molecule type" value="Genomic_DNA"/>
</dbReference>
<gene>
    <name evidence="2" type="ORF">MCOR_39651</name>
</gene>
<feature type="region of interest" description="Disordered" evidence="1">
    <location>
        <begin position="1"/>
        <end position="34"/>
    </location>
</feature>
<reference evidence="2 3" key="1">
    <citation type="submission" date="2020-06" db="EMBL/GenBank/DDBJ databases">
        <authorList>
            <person name="Li R."/>
            <person name="Bekaert M."/>
        </authorList>
    </citation>
    <scope>NUCLEOTIDE SEQUENCE [LARGE SCALE GENOMIC DNA]</scope>
    <source>
        <strain evidence="3">wild</strain>
    </source>
</reference>
<accession>A0A6J8DBG1</accession>
<dbReference type="OrthoDB" id="6105486at2759"/>
<evidence type="ECO:0000256" key="1">
    <source>
        <dbReference type="SAM" id="MobiDB-lite"/>
    </source>
</evidence>
<keyword evidence="3" id="KW-1185">Reference proteome</keyword>
<sequence length="419" mass="47280">MAESGVPSNEHEVFRIEADESRSPTTPSIEDEDINQLPKPFLSPEPIRKAARSCSGHKLVIPEWVSDWKLSSVEKYLHIHYANDYLDTPKDVIQKIPSAQELTEQQNQYIKELQKFIEFDSNYEEFWLKTSVVEEKIATLRSKLKPTNLLSQPIYISKGEIFINTFDSFFGEFLEAKKTRFQLFEGMFTSLIISLGQACCLTPSLCSHKQSQTRWNNLRGVTVKSEPDGRFFNSPTFGPSATLKPKALVSVIEVKNAKKFGYSGLKYSERNPAGRKRCISSNEEVSTDESVDSASTSGISSSSSSTLLSDMSEKKIPEIVSYISRKTLAQHAGELLLDLHKFRSGENLASFTLPGMIVDGTKVYFTLLEMSESHHKKLDKNLELTEGDRAIVHYAKPLDILGQEDRDLIIESLVRLHNI</sequence>
<feature type="compositionally biased region" description="Low complexity" evidence="1">
    <location>
        <begin position="292"/>
        <end position="305"/>
    </location>
</feature>
<evidence type="ECO:0000313" key="3">
    <source>
        <dbReference type="Proteomes" id="UP000507470"/>
    </source>
</evidence>
<organism evidence="2 3">
    <name type="scientific">Mytilus coruscus</name>
    <name type="common">Sea mussel</name>
    <dbReference type="NCBI Taxonomy" id="42192"/>
    <lineage>
        <taxon>Eukaryota</taxon>
        <taxon>Metazoa</taxon>
        <taxon>Spiralia</taxon>
        <taxon>Lophotrochozoa</taxon>
        <taxon>Mollusca</taxon>
        <taxon>Bivalvia</taxon>
        <taxon>Autobranchia</taxon>
        <taxon>Pteriomorphia</taxon>
        <taxon>Mytilida</taxon>
        <taxon>Mytiloidea</taxon>
        <taxon>Mytilidae</taxon>
        <taxon>Mytilinae</taxon>
        <taxon>Mytilus</taxon>
    </lineage>
</organism>
<evidence type="ECO:0000313" key="2">
    <source>
        <dbReference type="EMBL" id="CAC5406033.1"/>
    </source>
</evidence>
<feature type="region of interest" description="Disordered" evidence="1">
    <location>
        <begin position="276"/>
        <end position="305"/>
    </location>
</feature>
<dbReference type="AlphaFoldDB" id="A0A6J8DBG1"/>
<dbReference type="Proteomes" id="UP000507470">
    <property type="component" value="Unassembled WGS sequence"/>
</dbReference>
<protein>
    <submittedName>
        <fullName evidence="2">Uncharacterized protein</fullName>
    </submittedName>
</protein>
<proteinExistence type="predicted"/>
<feature type="compositionally biased region" description="Basic and acidic residues" evidence="1">
    <location>
        <begin position="9"/>
        <end position="22"/>
    </location>
</feature>